<feature type="domain" description="ABC transporter" evidence="4">
    <location>
        <begin position="5"/>
        <end position="233"/>
    </location>
</feature>
<dbReference type="GO" id="GO:0005524">
    <property type="term" value="F:ATP binding"/>
    <property type="evidence" value="ECO:0007669"/>
    <property type="project" value="UniProtKB-KW"/>
</dbReference>
<dbReference type="Proteomes" id="UP000736583">
    <property type="component" value="Unassembled WGS sequence"/>
</dbReference>
<evidence type="ECO:0000313" key="6">
    <source>
        <dbReference type="Proteomes" id="UP000736583"/>
    </source>
</evidence>
<dbReference type="InterPro" id="IPR003593">
    <property type="entry name" value="AAA+_ATPase"/>
</dbReference>
<dbReference type="InterPro" id="IPR051782">
    <property type="entry name" value="ABC_Transporter_VariousFunc"/>
</dbReference>
<dbReference type="RefSeq" id="WP_216457895.1">
    <property type="nucleotide sequence ID" value="NZ_JAHLQL010000007.1"/>
</dbReference>
<keyword evidence="1" id="KW-0813">Transport</keyword>
<gene>
    <name evidence="5" type="ORF">KQI89_15820</name>
</gene>
<evidence type="ECO:0000313" key="5">
    <source>
        <dbReference type="EMBL" id="MBU5593217.1"/>
    </source>
</evidence>
<evidence type="ECO:0000256" key="3">
    <source>
        <dbReference type="ARBA" id="ARBA00022840"/>
    </source>
</evidence>
<keyword evidence="2" id="KW-0547">Nucleotide-binding</keyword>
<dbReference type="InterPro" id="IPR003439">
    <property type="entry name" value="ABC_transporter-like_ATP-bd"/>
</dbReference>
<dbReference type="PANTHER" id="PTHR42939:SF1">
    <property type="entry name" value="ABC TRANSPORTER ATP-BINDING PROTEIN ALBC-RELATED"/>
    <property type="match status" value="1"/>
</dbReference>
<keyword evidence="3 5" id="KW-0067">ATP-binding</keyword>
<reference evidence="5 6" key="1">
    <citation type="submission" date="2021-06" db="EMBL/GenBank/DDBJ databases">
        <authorList>
            <person name="Sun Q."/>
            <person name="Li D."/>
        </authorList>
    </citation>
    <scope>NUCLEOTIDE SEQUENCE [LARGE SCALE GENOMIC DNA]</scope>
    <source>
        <strain evidence="5 6">MSJ-4</strain>
    </source>
</reference>
<dbReference type="PANTHER" id="PTHR42939">
    <property type="entry name" value="ABC TRANSPORTER ATP-BINDING PROTEIN ALBC-RELATED"/>
    <property type="match status" value="1"/>
</dbReference>
<dbReference type="EMBL" id="JAHLQL010000007">
    <property type="protein sequence ID" value="MBU5593217.1"/>
    <property type="molecule type" value="Genomic_DNA"/>
</dbReference>
<evidence type="ECO:0000259" key="4">
    <source>
        <dbReference type="PROSITE" id="PS50893"/>
    </source>
</evidence>
<accession>A0ABS6F3X6</accession>
<dbReference type="PROSITE" id="PS50893">
    <property type="entry name" value="ABC_TRANSPORTER_2"/>
    <property type="match status" value="1"/>
</dbReference>
<name>A0ABS6F3X6_9CLOT</name>
<dbReference type="SMART" id="SM00382">
    <property type="entry name" value="AAA"/>
    <property type="match status" value="1"/>
</dbReference>
<keyword evidence="6" id="KW-1185">Reference proteome</keyword>
<dbReference type="Pfam" id="PF00005">
    <property type="entry name" value="ABC_tran"/>
    <property type="match status" value="1"/>
</dbReference>
<evidence type="ECO:0000256" key="2">
    <source>
        <dbReference type="ARBA" id="ARBA00022741"/>
    </source>
</evidence>
<comment type="caution">
    <text evidence="5">The sequence shown here is derived from an EMBL/GenBank/DDBJ whole genome shotgun (WGS) entry which is preliminary data.</text>
</comment>
<proteinExistence type="predicted"/>
<organism evidence="5 6">
    <name type="scientific">Clostridium simiarum</name>
    <dbReference type="NCBI Taxonomy" id="2841506"/>
    <lineage>
        <taxon>Bacteria</taxon>
        <taxon>Bacillati</taxon>
        <taxon>Bacillota</taxon>
        <taxon>Clostridia</taxon>
        <taxon>Eubacteriales</taxon>
        <taxon>Clostridiaceae</taxon>
        <taxon>Clostridium</taxon>
    </lineage>
</organism>
<protein>
    <submittedName>
        <fullName evidence="5">ATP-binding cassette domain-containing protein</fullName>
    </submittedName>
</protein>
<evidence type="ECO:0000256" key="1">
    <source>
        <dbReference type="ARBA" id="ARBA00022448"/>
    </source>
</evidence>
<sequence length="290" mass="33230">MKDNLKISNLNFSYKNNEILKDINLELNTGINVLLGENGAGKSTLMKILATILPYSSGNIELNQHNYKDISLIKSNIAYLPQTFNLYAQLKGIELLKFVAKVKLGSNKETINKEINRVIEVTDINDYVYKNIKSYSEGMRRRLGIAQSLIGDPKLLIVDEPTAGLDPQQRINFNKILSSISQDRIILLSTHIIEDIESFYKRVIILNKKQIRFSGTYEEFLKNPSESFFIGKIKGDKLKDLQSKYLIISQDLEEDAIKCKFFGEVDRSDFIEVTEATPTLQDIWTYYQLI</sequence>